<dbReference type="InterPro" id="IPR011055">
    <property type="entry name" value="Dup_hybrid_motif"/>
</dbReference>
<dbReference type="EMBL" id="JAMYZZ010000001">
    <property type="protein sequence ID" value="MCP1257247.1"/>
    <property type="molecule type" value="Genomic_DNA"/>
</dbReference>
<feature type="region of interest" description="Disordered" evidence="8">
    <location>
        <begin position="46"/>
        <end position="92"/>
    </location>
</feature>
<dbReference type="PANTHER" id="PTHR21666:SF288">
    <property type="entry name" value="CELL DIVISION PROTEIN YTFB"/>
    <property type="match status" value="1"/>
</dbReference>
<keyword evidence="7" id="KW-0175">Coiled coil</keyword>
<evidence type="ECO:0000313" key="12">
    <source>
        <dbReference type="Proteomes" id="UP001523528"/>
    </source>
</evidence>
<evidence type="ECO:0000256" key="6">
    <source>
        <dbReference type="ARBA" id="ARBA00023049"/>
    </source>
</evidence>
<sequence>MTSPRPPFCTQSPSARTGRKLAGAAALLLGAGMLCPALAWSAEHTGTTHAARTRQAGSTTTHKKRHTLQTGTQTPDGLADTHATTHGRQGHSVLQAQEAVAAARAQHKAMEMEKARQATAIEASRAKNDAAQAAAAQAKNQALALSAATVAATSQLHDTEQQISDLSERITAIRDEQRSLQAALSTNARALGPILPLAERLSLYPSDTLLAAPVPQGDAVTGFLILRGLSRQMEVQAQAMRTQQARLSSVDEDLSAQYATLAGLKQNQSQQRDTVRQQAALARIAQQQASKMAQSAAQQLLAATQRASSLQDAIARLDALEDTARAALQHEIAAAEQAHPAGRVRAARQQEATLSRNEGPGLAERGTGAGVQPVAGRLVSGWGVASDSGPTTGLTYRTPPGASVRAPCSGSVDFAGAFRSYGQMVILNCGRHYRFVLAGLSELSVDTAQSLTKGAPLGHMSATGSSATLFIQLRNGQKTVNPAPFL</sequence>
<keyword evidence="5" id="KW-0862">Zinc</keyword>
<gene>
    <name evidence="11" type="ORF">NKW50_01410</name>
</gene>
<dbReference type="RefSeq" id="WP_165990592.1">
    <property type="nucleotide sequence ID" value="NZ_JAMYZY010000001.1"/>
</dbReference>
<feature type="signal peptide" evidence="9">
    <location>
        <begin position="1"/>
        <end position="39"/>
    </location>
</feature>
<feature type="compositionally biased region" description="Polar residues" evidence="8">
    <location>
        <begin position="46"/>
        <end position="60"/>
    </location>
</feature>
<evidence type="ECO:0000256" key="7">
    <source>
        <dbReference type="SAM" id="Coils"/>
    </source>
</evidence>
<evidence type="ECO:0000256" key="5">
    <source>
        <dbReference type="ARBA" id="ARBA00022833"/>
    </source>
</evidence>
<dbReference type="CDD" id="cd12797">
    <property type="entry name" value="M23_peptidase"/>
    <property type="match status" value="1"/>
</dbReference>
<dbReference type="Gene3D" id="2.70.70.10">
    <property type="entry name" value="Glucose Permease (Domain IIA)"/>
    <property type="match status" value="1"/>
</dbReference>
<evidence type="ECO:0000256" key="4">
    <source>
        <dbReference type="ARBA" id="ARBA00022801"/>
    </source>
</evidence>
<evidence type="ECO:0000256" key="3">
    <source>
        <dbReference type="ARBA" id="ARBA00022723"/>
    </source>
</evidence>
<dbReference type="Proteomes" id="UP001523528">
    <property type="component" value="Unassembled WGS sequence"/>
</dbReference>
<feature type="region of interest" description="Disordered" evidence="8">
    <location>
        <begin position="350"/>
        <end position="369"/>
    </location>
</feature>
<evidence type="ECO:0000256" key="2">
    <source>
        <dbReference type="ARBA" id="ARBA00022670"/>
    </source>
</evidence>
<evidence type="ECO:0000256" key="1">
    <source>
        <dbReference type="ARBA" id="ARBA00001947"/>
    </source>
</evidence>
<protein>
    <submittedName>
        <fullName evidence="11">Peptidoglycan DD-metalloendopeptidase family protein</fullName>
    </submittedName>
</protein>
<keyword evidence="3" id="KW-0479">Metal-binding</keyword>
<dbReference type="InterPro" id="IPR016047">
    <property type="entry name" value="M23ase_b-sheet_dom"/>
</dbReference>
<feature type="chain" id="PRO_5046388363" evidence="9">
    <location>
        <begin position="40"/>
        <end position="486"/>
    </location>
</feature>
<evidence type="ECO:0000259" key="10">
    <source>
        <dbReference type="Pfam" id="PF01551"/>
    </source>
</evidence>
<dbReference type="InterPro" id="IPR050570">
    <property type="entry name" value="Cell_wall_metabolism_enzyme"/>
</dbReference>
<keyword evidence="2" id="KW-0645">Protease</keyword>
<organism evidence="11 12">
    <name type="scientific">Acetobacter lambici</name>
    <dbReference type="NCBI Taxonomy" id="1332824"/>
    <lineage>
        <taxon>Bacteria</taxon>
        <taxon>Pseudomonadati</taxon>
        <taxon>Pseudomonadota</taxon>
        <taxon>Alphaproteobacteria</taxon>
        <taxon>Acetobacterales</taxon>
        <taxon>Acetobacteraceae</taxon>
        <taxon>Acetobacter</taxon>
    </lineage>
</organism>
<dbReference type="Pfam" id="PF01551">
    <property type="entry name" value="Peptidase_M23"/>
    <property type="match status" value="1"/>
</dbReference>
<feature type="coiled-coil region" evidence="7">
    <location>
        <begin position="93"/>
        <end position="176"/>
    </location>
</feature>
<name>A0ABT1EWB2_9PROT</name>
<evidence type="ECO:0000256" key="8">
    <source>
        <dbReference type="SAM" id="MobiDB-lite"/>
    </source>
</evidence>
<reference evidence="11 12" key="1">
    <citation type="submission" date="2022-06" db="EMBL/GenBank/DDBJ databases">
        <title>Acetobacer genomes from food samples.</title>
        <authorList>
            <person name="Sombolestani A."/>
        </authorList>
    </citation>
    <scope>NUCLEOTIDE SEQUENCE [LARGE SCALE GENOMIC DNA]</scope>
    <source>
        <strain evidence="11 12">R-83285</strain>
    </source>
</reference>
<evidence type="ECO:0000256" key="9">
    <source>
        <dbReference type="SAM" id="SignalP"/>
    </source>
</evidence>
<proteinExistence type="predicted"/>
<keyword evidence="9" id="KW-0732">Signal</keyword>
<keyword evidence="6" id="KW-0482">Metalloprotease</keyword>
<evidence type="ECO:0000313" key="11">
    <source>
        <dbReference type="EMBL" id="MCP1257247.1"/>
    </source>
</evidence>
<keyword evidence="12" id="KW-1185">Reference proteome</keyword>
<comment type="cofactor">
    <cofactor evidence="1">
        <name>Zn(2+)</name>
        <dbReference type="ChEBI" id="CHEBI:29105"/>
    </cofactor>
</comment>
<dbReference type="SUPFAM" id="SSF51261">
    <property type="entry name" value="Duplicated hybrid motif"/>
    <property type="match status" value="1"/>
</dbReference>
<accession>A0ABT1EWB2</accession>
<comment type="caution">
    <text evidence="11">The sequence shown here is derived from an EMBL/GenBank/DDBJ whole genome shotgun (WGS) entry which is preliminary data.</text>
</comment>
<feature type="domain" description="M23ase beta-sheet core" evidence="10">
    <location>
        <begin position="391"/>
        <end position="482"/>
    </location>
</feature>
<keyword evidence="4" id="KW-0378">Hydrolase</keyword>
<dbReference type="PANTHER" id="PTHR21666">
    <property type="entry name" value="PEPTIDASE-RELATED"/>
    <property type="match status" value="1"/>
</dbReference>